<protein>
    <recommendedName>
        <fullName evidence="2">DUF5652 domain-containing protein</fullName>
    </recommendedName>
</protein>
<keyword evidence="1" id="KW-0472">Membrane</keyword>
<evidence type="ECO:0000256" key="1">
    <source>
        <dbReference type="SAM" id="Phobius"/>
    </source>
</evidence>
<proteinExistence type="predicted"/>
<gene>
    <name evidence="3" type="ORF">METZ01_LOCUS255121</name>
</gene>
<feature type="transmembrane region" description="Helical" evidence="1">
    <location>
        <begin position="29"/>
        <end position="50"/>
    </location>
</feature>
<reference evidence="3" key="1">
    <citation type="submission" date="2018-05" db="EMBL/GenBank/DDBJ databases">
        <authorList>
            <person name="Lanie J.A."/>
            <person name="Ng W.-L."/>
            <person name="Kazmierczak K.M."/>
            <person name="Andrzejewski T.M."/>
            <person name="Davidsen T.M."/>
            <person name="Wayne K.J."/>
            <person name="Tettelin H."/>
            <person name="Glass J.I."/>
            <person name="Rusch D."/>
            <person name="Podicherti R."/>
            <person name="Tsui H.-C.T."/>
            <person name="Winkler M.E."/>
        </authorList>
    </citation>
    <scope>NUCLEOTIDE SEQUENCE</scope>
</reference>
<dbReference type="AlphaFoldDB" id="A0A382ISU6"/>
<organism evidence="3">
    <name type="scientific">marine metagenome</name>
    <dbReference type="NCBI Taxonomy" id="408172"/>
    <lineage>
        <taxon>unclassified sequences</taxon>
        <taxon>metagenomes</taxon>
        <taxon>ecological metagenomes</taxon>
    </lineage>
</organism>
<dbReference type="Pfam" id="PF18893">
    <property type="entry name" value="DUF5652"/>
    <property type="match status" value="1"/>
</dbReference>
<name>A0A382ISU6_9ZZZZ</name>
<keyword evidence="1" id="KW-1133">Transmembrane helix</keyword>
<keyword evidence="1" id="KW-0812">Transmembrane</keyword>
<feature type="domain" description="DUF5652" evidence="2">
    <location>
        <begin position="3"/>
        <end position="56"/>
    </location>
</feature>
<evidence type="ECO:0000259" key="2">
    <source>
        <dbReference type="Pfam" id="PF18893"/>
    </source>
</evidence>
<accession>A0A382ISU6</accession>
<sequence length="66" mass="8042">MILLIIVLILWEIYWTVRACWLASKNDDKGWFIFFLIFQLLGIPEIIYIYKKEKKPPINDKINDQR</sequence>
<evidence type="ECO:0000313" key="3">
    <source>
        <dbReference type="EMBL" id="SVC02267.1"/>
    </source>
</evidence>
<dbReference type="EMBL" id="UINC01069128">
    <property type="protein sequence ID" value="SVC02267.1"/>
    <property type="molecule type" value="Genomic_DNA"/>
</dbReference>
<dbReference type="InterPro" id="IPR043712">
    <property type="entry name" value="DUF5652"/>
</dbReference>